<gene>
    <name evidence="2" type="ORF">I79_004099</name>
</gene>
<reference evidence="3" key="1">
    <citation type="journal article" date="2011" name="Nat. Biotechnol.">
        <title>The genomic sequence of the Chinese hamster ovary (CHO)-K1 cell line.</title>
        <authorList>
            <person name="Xu X."/>
            <person name="Nagarajan H."/>
            <person name="Lewis N.E."/>
            <person name="Pan S."/>
            <person name="Cai Z."/>
            <person name="Liu X."/>
            <person name="Chen W."/>
            <person name="Xie M."/>
            <person name="Wang W."/>
            <person name="Hammond S."/>
            <person name="Andersen M.R."/>
            <person name="Neff N."/>
            <person name="Passarelli B."/>
            <person name="Koh W."/>
            <person name="Fan H.C."/>
            <person name="Wang J."/>
            <person name="Gui Y."/>
            <person name="Lee K.H."/>
            <person name="Betenbaugh M.J."/>
            <person name="Quake S.R."/>
            <person name="Famili I."/>
            <person name="Palsson B.O."/>
            <person name="Wang J."/>
        </authorList>
    </citation>
    <scope>NUCLEOTIDE SEQUENCE [LARGE SCALE GENOMIC DNA]</scope>
    <source>
        <strain evidence="3">CHO K1 cell line</strain>
    </source>
</reference>
<protein>
    <submittedName>
        <fullName evidence="2">Fer-1-like protein 5</fullName>
    </submittedName>
</protein>
<evidence type="ECO:0000256" key="1">
    <source>
        <dbReference type="SAM" id="MobiDB-lite"/>
    </source>
</evidence>
<evidence type="ECO:0000313" key="2">
    <source>
        <dbReference type="EMBL" id="EGW06459.1"/>
    </source>
</evidence>
<sequence>MPLPAVSSKQCSLKMMEPDPKWPHTQQKRISLFKKTNVTGWWPCQVLDGDKWRLSVGAGEGV</sequence>
<accession>G3H1R7</accession>
<dbReference type="InParanoid" id="G3H1R7"/>
<dbReference type="Proteomes" id="UP000001075">
    <property type="component" value="Unassembled WGS sequence"/>
</dbReference>
<dbReference type="STRING" id="10029.G3H1R7"/>
<proteinExistence type="predicted"/>
<organism evidence="2 3">
    <name type="scientific">Cricetulus griseus</name>
    <name type="common">Chinese hamster</name>
    <name type="synonym">Cricetulus barabensis griseus</name>
    <dbReference type="NCBI Taxonomy" id="10029"/>
    <lineage>
        <taxon>Eukaryota</taxon>
        <taxon>Metazoa</taxon>
        <taxon>Chordata</taxon>
        <taxon>Craniata</taxon>
        <taxon>Vertebrata</taxon>
        <taxon>Euteleostomi</taxon>
        <taxon>Mammalia</taxon>
        <taxon>Eutheria</taxon>
        <taxon>Euarchontoglires</taxon>
        <taxon>Glires</taxon>
        <taxon>Rodentia</taxon>
        <taxon>Myomorpha</taxon>
        <taxon>Muroidea</taxon>
        <taxon>Cricetidae</taxon>
        <taxon>Cricetinae</taxon>
        <taxon>Cricetulus</taxon>
    </lineage>
</organism>
<evidence type="ECO:0000313" key="3">
    <source>
        <dbReference type="Proteomes" id="UP000001075"/>
    </source>
</evidence>
<dbReference type="PaxDb" id="10029-XP_007627103.1"/>
<feature type="region of interest" description="Disordered" evidence="1">
    <location>
        <begin position="1"/>
        <end position="22"/>
    </location>
</feature>
<name>G3H1R7_CRIGR</name>
<dbReference type="AlphaFoldDB" id="G3H1R7"/>
<dbReference type="EMBL" id="JH000108">
    <property type="protein sequence ID" value="EGW06459.1"/>
    <property type="molecule type" value="Genomic_DNA"/>
</dbReference>